<dbReference type="Proteomes" id="UP001372834">
    <property type="component" value="Unassembled WGS sequence"/>
</dbReference>
<organism evidence="1 2">
    <name type="scientific">Polyplax serrata</name>
    <name type="common">Common mouse louse</name>
    <dbReference type="NCBI Taxonomy" id="468196"/>
    <lineage>
        <taxon>Eukaryota</taxon>
        <taxon>Metazoa</taxon>
        <taxon>Ecdysozoa</taxon>
        <taxon>Arthropoda</taxon>
        <taxon>Hexapoda</taxon>
        <taxon>Insecta</taxon>
        <taxon>Pterygota</taxon>
        <taxon>Neoptera</taxon>
        <taxon>Paraneoptera</taxon>
        <taxon>Psocodea</taxon>
        <taxon>Troctomorpha</taxon>
        <taxon>Phthiraptera</taxon>
        <taxon>Anoplura</taxon>
        <taxon>Polyplacidae</taxon>
        <taxon>Polyplax</taxon>
    </lineage>
</organism>
<dbReference type="EMBL" id="JAWJWE010000005">
    <property type="protein sequence ID" value="KAK6634371.1"/>
    <property type="molecule type" value="Genomic_DNA"/>
</dbReference>
<dbReference type="AlphaFoldDB" id="A0AAN8NYR4"/>
<gene>
    <name evidence="1" type="ORF">RUM43_011771</name>
</gene>
<comment type="caution">
    <text evidence="1">The sequence shown here is derived from an EMBL/GenBank/DDBJ whole genome shotgun (WGS) entry which is preliminary data.</text>
</comment>
<evidence type="ECO:0000313" key="1">
    <source>
        <dbReference type="EMBL" id="KAK6634371.1"/>
    </source>
</evidence>
<reference evidence="1 2" key="1">
    <citation type="submission" date="2023-10" db="EMBL/GenBank/DDBJ databases">
        <title>Genomes of two closely related lineages of the louse Polyplax serrata with different host specificities.</title>
        <authorList>
            <person name="Martinu J."/>
            <person name="Tarabai H."/>
            <person name="Stefka J."/>
            <person name="Hypsa V."/>
        </authorList>
    </citation>
    <scope>NUCLEOTIDE SEQUENCE [LARGE SCALE GENOMIC DNA]</scope>
    <source>
        <strain evidence="1">HR10_N</strain>
    </source>
</reference>
<sequence length="106" mass="12049">MAPWYGGLGEKEFWETHPFALKEDTLYVTQEGMDGRLAGRLVGWMDGWRRGMAADKRVAWNGEVDGWLFGGLKNEGCWRKIASLPTGWSRGRAVLPYYPSALIRNQ</sequence>
<evidence type="ECO:0000313" key="2">
    <source>
        <dbReference type="Proteomes" id="UP001372834"/>
    </source>
</evidence>
<name>A0AAN8NYR4_POLSC</name>
<accession>A0AAN8NYR4</accession>
<protein>
    <submittedName>
        <fullName evidence="1">Uncharacterized protein</fullName>
    </submittedName>
</protein>
<proteinExistence type="predicted"/>